<evidence type="ECO:0000256" key="5">
    <source>
        <dbReference type="ARBA" id="ARBA00022824"/>
    </source>
</evidence>
<keyword evidence="4 8" id="KW-0732">Signal</keyword>
<dbReference type="EMBL" id="HBUF01142999">
    <property type="protein sequence ID" value="CAG6646673.1"/>
    <property type="molecule type" value="Transcribed_RNA"/>
</dbReference>
<dbReference type="EMBL" id="HBUF01656539">
    <property type="protein sequence ID" value="CAG6787890.1"/>
    <property type="molecule type" value="Transcribed_RNA"/>
</dbReference>
<evidence type="ECO:0000256" key="2">
    <source>
        <dbReference type="ARBA" id="ARBA00011068"/>
    </source>
</evidence>
<dbReference type="AlphaFoldDB" id="A0A8D8TUZ0"/>
<evidence type="ECO:0000313" key="9">
    <source>
        <dbReference type="EMBL" id="CAG6693434.1"/>
    </source>
</evidence>
<keyword evidence="5" id="KW-0256">Endoplasmic reticulum</keyword>
<dbReference type="EMBL" id="HBUF01312517">
    <property type="protein sequence ID" value="CAG6693433.1"/>
    <property type="molecule type" value="Transcribed_RNA"/>
</dbReference>
<comment type="similarity">
    <text evidence="2">Belongs to the MESD family.</text>
</comment>
<dbReference type="InterPro" id="IPR019330">
    <property type="entry name" value="MESD"/>
</dbReference>
<dbReference type="Gene3D" id="3.30.70.260">
    <property type="match status" value="1"/>
</dbReference>
<evidence type="ECO:0000256" key="3">
    <source>
        <dbReference type="ARBA" id="ARBA00022687"/>
    </source>
</evidence>
<dbReference type="EMBL" id="HBUF01656540">
    <property type="protein sequence ID" value="CAG6787891.1"/>
    <property type="molecule type" value="Transcribed_RNA"/>
</dbReference>
<dbReference type="FunFam" id="3.30.70.260:FF:000031">
    <property type="entry name" value="LDLR chaperone MESD"/>
    <property type="match status" value="1"/>
</dbReference>
<dbReference type="Gene3D" id="6.10.250.640">
    <property type="match status" value="1"/>
</dbReference>
<dbReference type="EMBL" id="HBUF01312520">
    <property type="protein sequence ID" value="CAG6693436.1"/>
    <property type="molecule type" value="Transcribed_RNA"/>
</dbReference>
<dbReference type="GO" id="GO:0005783">
    <property type="term" value="C:endoplasmic reticulum"/>
    <property type="evidence" value="ECO:0007669"/>
    <property type="project" value="UniProtKB-SubCell"/>
</dbReference>
<feature type="signal peptide" evidence="8">
    <location>
        <begin position="1"/>
        <end position="23"/>
    </location>
</feature>
<dbReference type="GO" id="GO:0016055">
    <property type="term" value="P:Wnt signaling pathway"/>
    <property type="evidence" value="ECO:0007669"/>
    <property type="project" value="UniProtKB-KW"/>
</dbReference>
<dbReference type="EMBL" id="HBUF01312518">
    <property type="protein sequence ID" value="CAG6693434.1"/>
    <property type="molecule type" value="Transcribed_RNA"/>
</dbReference>
<dbReference type="EMBL" id="HBUF01143000">
    <property type="protein sequence ID" value="CAG6646675.1"/>
    <property type="molecule type" value="Transcribed_RNA"/>
</dbReference>
<sequence>MMYLIETQLLILLSICSLCLVSCKKFKEGDEKPKWAQKDIRYYNDADLERLLDQWEEDEEPLEPDELPEHLRPAPPIDFTQFKDNPDPEALLKLSKKGRTLMVFVSVDGTPTRDEAESITKLWQTSLFNNHIQAERYMVEDSRAIFLFKDGAQAWDARDFLVQQERCKSVTIENKTYPGKLTKEAETPEDIESGQYSRTTVEKVSPHEEL</sequence>
<evidence type="ECO:0000256" key="6">
    <source>
        <dbReference type="ARBA" id="ARBA00023186"/>
    </source>
</evidence>
<evidence type="ECO:0000256" key="8">
    <source>
        <dbReference type="SAM" id="SignalP"/>
    </source>
</evidence>
<dbReference type="Pfam" id="PF10185">
    <property type="entry name" value="Mesd"/>
    <property type="match status" value="1"/>
</dbReference>
<feature type="chain" id="PRO_5036428677" evidence="8">
    <location>
        <begin position="24"/>
        <end position="210"/>
    </location>
</feature>
<feature type="compositionally biased region" description="Basic and acidic residues" evidence="7">
    <location>
        <begin position="200"/>
        <end position="210"/>
    </location>
</feature>
<dbReference type="EMBL" id="HBUF01142998">
    <property type="protein sequence ID" value="CAG6646670.1"/>
    <property type="molecule type" value="Transcribed_RNA"/>
</dbReference>
<dbReference type="GO" id="GO:0006457">
    <property type="term" value="P:protein folding"/>
    <property type="evidence" value="ECO:0007669"/>
    <property type="project" value="InterPro"/>
</dbReference>
<dbReference type="EMBL" id="HBUF01142997">
    <property type="protein sequence ID" value="CAG6646667.1"/>
    <property type="molecule type" value="Transcribed_RNA"/>
</dbReference>
<accession>A0A8D8TUZ0</accession>
<reference evidence="9" key="1">
    <citation type="submission" date="2021-05" db="EMBL/GenBank/DDBJ databases">
        <authorList>
            <person name="Alioto T."/>
            <person name="Alioto T."/>
            <person name="Gomez Garrido J."/>
        </authorList>
    </citation>
    <scope>NUCLEOTIDE SEQUENCE</scope>
</reference>
<comment type="subcellular location">
    <subcellularLocation>
        <location evidence="1">Endoplasmic reticulum</location>
    </subcellularLocation>
</comment>
<evidence type="ECO:0000256" key="1">
    <source>
        <dbReference type="ARBA" id="ARBA00004240"/>
    </source>
</evidence>
<evidence type="ECO:0000256" key="7">
    <source>
        <dbReference type="SAM" id="MobiDB-lite"/>
    </source>
</evidence>
<name>A0A8D8TUZ0_9HEMI</name>
<dbReference type="EMBL" id="HBUF01312519">
    <property type="protein sequence ID" value="CAG6693435.1"/>
    <property type="molecule type" value="Transcribed_RNA"/>
</dbReference>
<dbReference type="PANTHER" id="PTHR17600:SF2">
    <property type="entry name" value="LRP CHAPERONE MESD"/>
    <property type="match status" value="1"/>
</dbReference>
<organism evidence="9">
    <name type="scientific">Cacopsylla melanoneura</name>
    <dbReference type="NCBI Taxonomy" id="428564"/>
    <lineage>
        <taxon>Eukaryota</taxon>
        <taxon>Metazoa</taxon>
        <taxon>Ecdysozoa</taxon>
        <taxon>Arthropoda</taxon>
        <taxon>Hexapoda</taxon>
        <taxon>Insecta</taxon>
        <taxon>Pterygota</taxon>
        <taxon>Neoptera</taxon>
        <taxon>Paraneoptera</taxon>
        <taxon>Hemiptera</taxon>
        <taxon>Sternorrhyncha</taxon>
        <taxon>Psylloidea</taxon>
        <taxon>Psyllidae</taxon>
        <taxon>Psyllinae</taxon>
        <taxon>Cacopsylla</taxon>
    </lineage>
</organism>
<protein>
    <submittedName>
        <fullName evidence="9">LDLR chaperone boca</fullName>
    </submittedName>
</protein>
<dbReference type="PANTHER" id="PTHR17600">
    <property type="entry name" value="MESODERM DEVELOPMENT CANDIDATE 2"/>
    <property type="match status" value="1"/>
</dbReference>
<feature type="region of interest" description="Disordered" evidence="7">
    <location>
        <begin position="177"/>
        <end position="210"/>
    </location>
</feature>
<proteinExistence type="inferred from homology"/>
<evidence type="ECO:0000256" key="4">
    <source>
        <dbReference type="ARBA" id="ARBA00022729"/>
    </source>
</evidence>
<keyword evidence="3" id="KW-0879">Wnt signaling pathway</keyword>
<keyword evidence="6" id="KW-0143">Chaperone</keyword>